<feature type="domain" description="Helicase C-terminal" evidence="13">
    <location>
        <begin position="239"/>
        <end position="389"/>
    </location>
</feature>
<evidence type="ECO:0000256" key="10">
    <source>
        <dbReference type="ARBA" id="ARBA00034617"/>
    </source>
</evidence>
<evidence type="ECO:0000259" key="13">
    <source>
        <dbReference type="PROSITE" id="PS51194"/>
    </source>
</evidence>
<dbReference type="OrthoDB" id="10261556at2759"/>
<evidence type="ECO:0000256" key="3">
    <source>
        <dbReference type="ARBA" id="ARBA00022741"/>
    </source>
</evidence>
<dbReference type="Pfam" id="PF00270">
    <property type="entry name" value="DEAD"/>
    <property type="match status" value="1"/>
</dbReference>
<comment type="similarity">
    <text evidence="2 11">Belongs to the helicase family. RecQ subfamily.</text>
</comment>
<evidence type="ECO:0000256" key="9">
    <source>
        <dbReference type="ARBA" id="ARBA00023242"/>
    </source>
</evidence>
<dbReference type="GO" id="GO:0005694">
    <property type="term" value="C:chromosome"/>
    <property type="evidence" value="ECO:0007669"/>
    <property type="project" value="TreeGrafter"/>
</dbReference>
<dbReference type="SMART" id="SM00487">
    <property type="entry name" value="DEXDc"/>
    <property type="match status" value="1"/>
</dbReference>
<dbReference type="FunFam" id="3.40.50.300:FF:001975">
    <property type="entry name" value="ATP-dependent DNA helicase"/>
    <property type="match status" value="1"/>
</dbReference>
<dbReference type="SMART" id="SM00956">
    <property type="entry name" value="RQC"/>
    <property type="match status" value="1"/>
</dbReference>
<organism evidence="14 15">
    <name type="scientific">Microthyrium microscopicum</name>
    <dbReference type="NCBI Taxonomy" id="703497"/>
    <lineage>
        <taxon>Eukaryota</taxon>
        <taxon>Fungi</taxon>
        <taxon>Dikarya</taxon>
        <taxon>Ascomycota</taxon>
        <taxon>Pezizomycotina</taxon>
        <taxon>Dothideomycetes</taxon>
        <taxon>Dothideomycetes incertae sedis</taxon>
        <taxon>Microthyriales</taxon>
        <taxon>Microthyriaceae</taxon>
        <taxon>Microthyrium</taxon>
    </lineage>
</organism>
<dbReference type="EC" id="5.6.2.4" evidence="11"/>
<dbReference type="Pfam" id="PF16124">
    <property type="entry name" value="RecQ_Zn_bind"/>
    <property type="match status" value="1"/>
</dbReference>
<evidence type="ECO:0000313" key="14">
    <source>
        <dbReference type="EMBL" id="KAF2665166.1"/>
    </source>
</evidence>
<evidence type="ECO:0000256" key="1">
    <source>
        <dbReference type="ARBA" id="ARBA00004123"/>
    </source>
</evidence>
<dbReference type="EMBL" id="MU004241">
    <property type="protein sequence ID" value="KAF2665166.1"/>
    <property type="molecule type" value="Genomic_DNA"/>
</dbReference>
<keyword evidence="5 11" id="KW-0347">Helicase</keyword>
<dbReference type="SUPFAM" id="SSF52540">
    <property type="entry name" value="P-loop containing nucleoside triphosphate hydrolases"/>
    <property type="match status" value="2"/>
</dbReference>
<dbReference type="GO" id="GO:0003677">
    <property type="term" value="F:DNA binding"/>
    <property type="evidence" value="ECO:0007669"/>
    <property type="project" value="UniProtKB-KW"/>
</dbReference>
<dbReference type="GO" id="GO:0043138">
    <property type="term" value="F:3'-5' DNA helicase activity"/>
    <property type="evidence" value="ECO:0007669"/>
    <property type="project" value="UniProtKB-EC"/>
</dbReference>
<dbReference type="Gene3D" id="1.10.10.10">
    <property type="entry name" value="Winged helix-like DNA-binding domain superfamily/Winged helix DNA-binding domain"/>
    <property type="match status" value="1"/>
</dbReference>
<evidence type="ECO:0000259" key="12">
    <source>
        <dbReference type="PROSITE" id="PS51192"/>
    </source>
</evidence>
<dbReference type="GO" id="GO:0000724">
    <property type="term" value="P:double-strand break repair via homologous recombination"/>
    <property type="evidence" value="ECO:0007669"/>
    <property type="project" value="TreeGrafter"/>
</dbReference>
<accession>A0A6A6U0J1</accession>
<evidence type="ECO:0000313" key="15">
    <source>
        <dbReference type="Proteomes" id="UP000799302"/>
    </source>
</evidence>
<feature type="domain" description="Helicase ATP-binding" evidence="12">
    <location>
        <begin position="36"/>
        <end position="217"/>
    </location>
</feature>
<keyword evidence="6 11" id="KW-0067">ATP-binding</keyword>
<reference evidence="14" key="1">
    <citation type="journal article" date="2020" name="Stud. Mycol.">
        <title>101 Dothideomycetes genomes: a test case for predicting lifestyles and emergence of pathogens.</title>
        <authorList>
            <person name="Haridas S."/>
            <person name="Albert R."/>
            <person name="Binder M."/>
            <person name="Bloem J."/>
            <person name="Labutti K."/>
            <person name="Salamov A."/>
            <person name="Andreopoulos B."/>
            <person name="Baker S."/>
            <person name="Barry K."/>
            <person name="Bills G."/>
            <person name="Bluhm B."/>
            <person name="Cannon C."/>
            <person name="Castanera R."/>
            <person name="Culley D."/>
            <person name="Daum C."/>
            <person name="Ezra D."/>
            <person name="Gonzalez J."/>
            <person name="Henrissat B."/>
            <person name="Kuo A."/>
            <person name="Liang C."/>
            <person name="Lipzen A."/>
            <person name="Lutzoni F."/>
            <person name="Magnuson J."/>
            <person name="Mondo S."/>
            <person name="Nolan M."/>
            <person name="Ohm R."/>
            <person name="Pangilinan J."/>
            <person name="Park H.-J."/>
            <person name="Ramirez L."/>
            <person name="Alfaro M."/>
            <person name="Sun H."/>
            <person name="Tritt A."/>
            <person name="Yoshinaga Y."/>
            <person name="Zwiers L.-H."/>
            <person name="Turgeon B."/>
            <person name="Goodwin S."/>
            <person name="Spatafora J."/>
            <person name="Crous P."/>
            <person name="Grigoriev I."/>
        </authorList>
    </citation>
    <scope>NUCLEOTIDE SEQUENCE</scope>
    <source>
        <strain evidence="14">CBS 115976</strain>
    </source>
</reference>
<evidence type="ECO:0000256" key="8">
    <source>
        <dbReference type="ARBA" id="ARBA00023235"/>
    </source>
</evidence>
<dbReference type="Proteomes" id="UP000799302">
    <property type="component" value="Unassembled WGS sequence"/>
</dbReference>
<gene>
    <name evidence="14" type="ORF">BT63DRAFT_378149</name>
</gene>
<dbReference type="GO" id="GO:0005524">
    <property type="term" value="F:ATP binding"/>
    <property type="evidence" value="ECO:0007669"/>
    <property type="project" value="UniProtKB-KW"/>
</dbReference>
<keyword evidence="7" id="KW-0238">DNA-binding</keyword>
<dbReference type="PROSITE" id="PS00690">
    <property type="entry name" value="DEAH_ATP_HELICASE"/>
    <property type="match status" value="1"/>
</dbReference>
<dbReference type="InterPro" id="IPR004589">
    <property type="entry name" value="DNA_helicase_ATP-dep_RecQ"/>
</dbReference>
<dbReference type="Pfam" id="PF00271">
    <property type="entry name" value="Helicase_C"/>
    <property type="match status" value="1"/>
</dbReference>
<dbReference type="PANTHER" id="PTHR13710:SF153">
    <property type="entry name" value="RECQ-LIKE DNA HELICASE BLM"/>
    <property type="match status" value="1"/>
</dbReference>
<protein>
    <recommendedName>
        <fullName evidence="11">ATP-dependent DNA helicase</fullName>
        <ecNumber evidence="11">5.6.2.4</ecNumber>
    </recommendedName>
</protein>
<dbReference type="NCBIfam" id="TIGR00614">
    <property type="entry name" value="recQ_fam"/>
    <property type="match status" value="1"/>
</dbReference>
<dbReference type="GO" id="GO:0005737">
    <property type="term" value="C:cytoplasm"/>
    <property type="evidence" value="ECO:0007669"/>
    <property type="project" value="TreeGrafter"/>
</dbReference>
<evidence type="ECO:0000256" key="5">
    <source>
        <dbReference type="ARBA" id="ARBA00022806"/>
    </source>
</evidence>
<dbReference type="Pfam" id="PF09382">
    <property type="entry name" value="RQC"/>
    <property type="match status" value="1"/>
</dbReference>
<dbReference type="PROSITE" id="PS51194">
    <property type="entry name" value="HELICASE_CTER"/>
    <property type="match status" value="1"/>
</dbReference>
<keyword evidence="8" id="KW-0413">Isomerase</keyword>
<dbReference type="InterPro" id="IPR027417">
    <property type="entry name" value="P-loop_NTPase"/>
</dbReference>
<dbReference type="InterPro" id="IPR018982">
    <property type="entry name" value="RQC_domain"/>
</dbReference>
<dbReference type="InterPro" id="IPR032284">
    <property type="entry name" value="RecQ_Zn-bd"/>
</dbReference>
<evidence type="ECO:0000256" key="4">
    <source>
        <dbReference type="ARBA" id="ARBA00022801"/>
    </source>
</evidence>
<keyword evidence="3 11" id="KW-0547">Nucleotide-binding</keyword>
<evidence type="ECO:0000256" key="11">
    <source>
        <dbReference type="RuleBase" id="RU364117"/>
    </source>
</evidence>
<dbReference type="GO" id="GO:0016787">
    <property type="term" value="F:hydrolase activity"/>
    <property type="evidence" value="ECO:0007669"/>
    <property type="project" value="UniProtKB-KW"/>
</dbReference>
<proteinExistence type="inferred from homology"/>
<evidence type="ECO:0000256" key="6">
    <source>
        <dbReference type="ARBA" id="ARBA00022840"/>
    </source>
</evidence>
<comment type="catalytic activity">
    <reaction evidence="10 11">
        <text>Couples ATP hydrolysis with the unwinding of duplex DNA by translocating in the 3'-5' direction.</text>
        <dbReference type="EC" id="5.6.2.4"/>
    </reaction>
</comment>
<name>A0A6A6U0J1_9PEZI</name>
<dbReference type="CDD" id="cd17920">
    <property type="entry name" value="DEXHc_RecQ"/>
    <property type="match status" value="1"/>
</dbReference>
<dbReference type="PANTHER" id="PTHR13710">
    <property type="entry name" value="DNA HELICASE RECQ FAMILY MEMBER"/>
    <property type="match status" value="1"/>
</dbReference>
<dbReference type="InterPro" id="IPR001650">
    <property type="entry name" value="Helicase_C-like"/>
</dbReference>
<dbReference type="AlphaFoldDB" id="A0A6A6U0J1"/>
<dbReference type="Gene3D" id="3.40.50.300">
    <property type="entry name" value="P-loop containing nucleotide triphosphate hydrolases"/>
    <property type="match status" value="2"/>
</dbReference>
<evidence type="ECO:0000256" key="7">
    <source>
        <dbReference type="ARBA" id="ARBA00023125"/>
    </source>
</evidence>
<dbReference type="GO" id="GO:0005634">
    <property type="term" value="C:nucleus"/>
    <property type="evidence" value="ECO:0007669"/>
    <property type="project" value="UniProtKB-SubCell"/>
</dbReference>
<dbReference type="FunFam" id="3.40.50.300:FF:000296">
    <property type="entry name" value="ATP-dependent DNA helicase RecQ"/>
    <property type="match status" value="1"/>
</dbReference>
<dbReference type="CDD" id="cd18794">
    <property type="entry name" value="SF2_C_RecQ"/>
    <property type="match status" value="1"/>
</dbReference>
<dbReference type="GO" id="GO:0009378">
    <property type="term" value="F:four-way junction helicase activity"/>
    <property type="evidence" value="ECO:0007669"/>
    <property type="project" value="TreeGrafter"/>
</dbReference>
<comment type="subcellular location">
    <subcellularLocation>
        <location evidence="1 11">Nucleus</location>
    </subcellularLocation>
</comment>
<dbReference type="InterPro" id="IPR036388">
    <property type="entry name" value="WH-like_DNA-bd_sf"/>
</dbReference>
<dbReference type="InterPro" id="IPR002464">
    <property type="entry name" value="DNA/RNA_helicase_DEAH_CS"/>
</dbReference>
<dbReference type="InterPro" id="IPR011545">
    <property type="entry name" value="DEAD/DEAH_box_helicase_dom"/>
</dbReference>
<sequence length="569" mass="65033">MDNHDLLKFPWSRSVRQEMLHRFKLTGFRPNQLDSINTTLAGEDVFVLMPTGGGKSLCYQLPAMINKGKTRGVTIVISPLLSLMADQVAHLNALGIQAFLINSKSDRESKNLIRAGMQETEPEQYVRMLYVTPEMLSKNQAMINQFVQLHRRNKLARIVIDEAHCVSQWGHDFRPDYKELGNVRRLFPGVPVMALTATATENVKTDVMFQLGMTGCKVFKQGFNRPNLYYEVRKKTASVMKDIVEIIKGSFRDQCGIIYCLARKTCETVAQKLRESNISAHHYHAEVEDGEKTDIQEKWQRGVYKVIVATVAFGMGIDKPDVRFVIHHSIPKSLEGYYQETGRAGRDGNRSSCILFYSGADFPKYKRMIQEGEGTPEQKQTQLEMLNVVSQFCDNKTDCRREQVLRYFGDIFDPEECYKECDNCNSGATFETEDFTEHAKNAVALIYECQPPTRNRGWDDGETFKLDVTMLKLIDHYRGGKAITDPNGRKMSHHGSGKELVREDVERFFWKLLMQGILGDVNKQTNKQFTVQYIIVSSHCLATITWLTFFFSPGGLQIYILRAGFPLLR</sequence>
<keyword evidence="9 11" id="KW-0539">Nucleus</keyword>
<evidence type="ECO:0000256" key="2">
    <source>
        <dbReference type="ARBA" id="ARBA00005446"/>
    </source>
</evidence>
<dbReference type="PROSITE" id="PS51192">
    <property type="entry name" value="HELICASE_ATP_BIND_1"/>
    <property type="match status" value="1"/>
</dbReference>
<keyword evidence="15" id="KW-1185">Reference proteome</keyword>
<keyword evidence="4 11" id="KW-0378">Hydrolase</keyword>
<dbReference type="InterPro" id="IPR014001">
    <property type="entry name" value="Helicase_ATP-bd"/>
</dbReference>
<dbReference type="GO" id="GO:0006260">
    <property type="term" value="P:DNA replication"/>
    <property type="evidence" value="ECO:0007669"/>
    <property type="project" value="InterPro"/>
</dbReference>
<comment type="catalytic activity">
    <reaction evidence="11">
        <text>ATP + H2O = ADP + phosphate + H(+)</text>
        <dbReference type="Rhea" id="RHEA:13065"/>
        <dbReference type="ChEBI" id="CHEBI:15377"/>
        <dbReference type="ChEBI" id="CHEBI:15378"/>
        <dbReference type="ChEBI" id="CHEBI:30616"/>
        <dbReference type="ChEBI" id="CHEBI:43474"/>
        <dbReference type="ChEBI" id="CHEBI:456216"/>
    </reaction>
</comment>
<dbReference type="SMART" id="SM00490">
    <property type="entry name" value="HELICc"/>
    <property type="match status" value="1"/>
</dbReference>